<dbReference type="InterPro" id="IPR050855">
    <property type="entry name" value="NDM-1-like"/>
</dbReference>
<accession>A0A511F7Z1</accession>
<dbReference type="Proteomes" id="UP000321723">
    <property type="component" value="Unassembled WGS sequence"/>
</dbReference>
<reference evidence="4 6" key="2">
    <citation type="submission" date="2020-08" db="EMBL/GenBank/DDBJ databases">
        <title>Sequencing the genomes of 1000 actinobacteria strains.</title>
        <authorList>
            <person name="Klenk H.-P."/>
        </authorList>
    </citation>
    <scope>NUCLEOTIDE SEQUENCE [LARGE SCALE GENOMIC DNA]</scope>
    <source>
        <strain evidence="4 6">DSM 9581</strain>
    </source>
</reference>
<dbReference type="RefSeq" id="WP_146833159.1">
    <property type="nucleotide sequence ID" value="NZ_BJVQ01000004.1"/>
</dbReference>
<dbReference type="InterPro" id="IPR036866">
    <property type="entry name" value="RibonucZ/Hydroxyglut_hydro"/>
</dbReference>
<dbReference type="SUPFAM" id="SSF56281">
    <property type="entry name" value="Metallo-hydrolase/oxidoreductase"/>
    <property type="match status" value="1"/>
</dbReference>
<name>A0A511F7Z1_9CELL</name>
<gene>
    <name evidence="3" type="ORF">CHO01_05320</name>
    <name evidence="4" type="ORF">HNR08_001891</name>
</gene>
<evidence type="ECO:0000313" key="4">
    <source>
        <dbReference type="EMBL" id="MBB5473155.1"/>
    </source>
</evidence>
<protein>
    <submittedName>
        <fullName evidence="4">Glyoxylase-like metal-dependent hydrolase (Beta-lactamase superfamily II)</fullName>
    </submittedName>
    <submittedName>
        <fullName evidence="3">MBL fold metallo-hydrolase</fullName>
    </submittedName>
</protein>
<dbReference type="GO" id="GO:0016787">
    <property type="term" value="F:hydrolase activity"/>
    <property type="evidence" value="ECO:0007669"/>
    <property type="project" value="UniProtKB-KW"/>
</dbReference>
<evidence type="ECO:0000313" key="6">
    <source>
        <dbReference type="Proteomes" id="UP000564629"/>
    </source>
</evidence>
<evidence type="ECO:0000313" key="5">
    <source>
        <dbReference type="Proteomes" id="UP000321723"/>
    </source>
</evidence>
<keyword evidence="5" id="KW-1185">Reference proteome</keyword>
<organism evidence="3 5">
    <name type="scientific">Cellulomonas hominis</name>
    <dbReference type="NCBI Taxonomy" id="156981"/>
    <lineage>
        <taxon>Bacteria</taxon>
        <taxon>Bacillati</taxon>
        <taxon>Actinomycetota</taxon>
        <taxon>Actinomycetes</taxon>
        <taxon>Micrococcales</taxon>
        <taxon>Cellulomonadaceae</taxon>
        <taxon>Cellulomonas</taxon>
    </lineage>
</organism>
<dbReference type="PANTHER" id="PTHR42951:SF22">
    <property type="entry name" value="METALLO BETA-LACTAMASE SUPERFAMILY LIPOPROTEIN"/>
    <property type="match status" value="1"/>
</dbReference>
<evidence type="ECO:0000259" key="2">
    <source>
        <dbReference type="SMART" id="SM00849"/>
    </source>
</evidence>
<dbReference type="InterPro" id="IPR001279">
    <property type="entry name" value="Metallo-B-lactamas"/>
</dbReference>
<dbReference type="Pfam" id="PF00753">
    <property type="entry name" value="Lactamase_B"/>
    <property type="match status" value="1"/>
</dbReference>
<keyword evidence="3" id="KW-0378">Hydrolase</keyword>
<reference evidence="3 5" key="1">
    <citation type="submission" date="2019-07" db="EMBL/GenBank/DDBJ databases">
        <title>Whole genome shotgun sequence of Cellulomonas hominis NBRC 16055.</title>
        <authorList>
            <person name="Hosoyama A."/>
            <person name="Uohara A."/>
            <person name="Ohji S."/>
            <person name="Ichikawa N."/>
        </authorList>
    </citation>
    <scope>NUCLEOTIDE SEQUENCE [LARGE SCALE GENOMIC DNA]</scope>
    <source>
        <strain evidence="3 5">NBRC 16055</strain>
    </source>
</reference>
<feature type="region of interest" description="Disordered" evidence="1">
    <location>
        <begin position="251"/>
        <end position="285"/>
    </location>
</feature>
<comment type="caution">
    <text evidence="3">The sequence shown here is derived from an EMBL/GenBank/DDBJ whole genome shotgun (WGS) entry which is preliminary data.</text>
</comment>
<dbReference type="Proteomes" id="UP000564629">
    <property type="component" value="Unassembled WGS sequence"/>
</dbReference>
<feature type="domain" description="Metallo-beta-lactamase" evidence="2">
    <location>
        <begin position="26"/>
        <end position="228"/>
    </location>
</feature>
<evidence type="ECO:0000313" key="3">
    <source>
        <dbReference type="EMBL" id="GEL45416.1"/>
    </source>
</evidence>
<proteinExistence type="predicted"/>
<dbReference type="Gene3D" id="3.60.15.10">
    <property type="entry name" value="Ribonuclease Z/Hydroxyacylglutathione hydrolase-like"/>
    <property type="match status" value="1"/>
</dbReference>
<evidence type="ECO:0000256" key="1">
    <source>
        <dbReference type="SAM" id="MobiDB-lite"/>
    </source>
</evidence>
<dbReference type="OrthoDB" id="3813329at2"/>
<dbReference type="EMBL" id="JACHDN010000001">
    <property type="protein sequence ID" value="MBB5473155.1"/>
    <property type="molecule type" value="Genomic_DNA"/>
</dbReference>
<dbReference type="PANTHER" id="PTHR42951">
    <property type="entry name" value="METALLO-BETA-LACTAMASE DOMAIN-CONTAINING"/>
    <property type="match status" value="1"/>
</dbReference>
<dbReference type="AlphaFoldDB" id="A0A511F7Z1"/>
<dbReference type="EMBL" id="BJVQ01000004">
    <property type="protein sequence ID" value="GEL45416.1"/>
    <property type="molecule type" value="Genomic_DNA"/>
</dbReference>
<sequence>MDDGAARALVEVADGVHVATSAVYATTTTVLVAGDRCLVVDPAVTGREVARLTEALERRRWRPVAVWSTHPHWDHLLDGPGLRGVPRWGGADALGPGWRERAERQRDADPELAARLRADPADAPAAVCADAPRGFPGAGAGGDADGWSALDWDGPAVRVLRHDAHCPGHTALIAVDAGVLVAGDLLSDVEVPLLDTDGPDPVARHAAALDRIQAGARRYGADLVVPGHGTAGAVADRLAADRRYLARLPGPVGDARLGPGAPPWLLDADREQRAALRPPSPAASP</sequence>
<dbReference type="SMART" id="SM00849">
    <property type="entry name" value="Lactamase_B"/>
    <property type="match status" value="1"/>
</dbReference>